<dbReference type="KEGG" id="sna:Snas_1659"/>
<accession>D3PX98</accession>
<reference evidence="1 2" key="1">
    <citation type="journal article" date="2009" name="Stand. Genomic Sci.">
        <title>Complete genome sequence of Stackebrandtia nassauensis type strain (LLR-40K-21).</title>
        <authorList>
            <person name="Munk C."/>
            <person name="Lapidus A."/>
            <person name="Copeland A."/>
            <person name="Jando M."/>
            <person name="Mayilraj S."/>
            <person name="Glavina Del Rio T."/>
            <person name="Nolan M."/>
            <person name="Chen F."/>
            <person name="Lucas S."/>
            <person name="Tice H."/>
            <person name="Cheng J.F."/>
            <person name="Han C."/>
            <person name="Detter J.C."/>
            <person name="Bruce D."/>
            <person name="Goodwin L."/>
            <person name="Chain P."/>
            <person name="Pitluck S."/>
            <person name="Goker M."/>
            <person name="Ovchinikova G."/>
            <person name="Pati A."/>
            <person name="Ivanova N."/>
            <person name="Mavromatis K."/>
            <person name="Chen A."/>
            <person name="Palaniappan K."/>
            <person name="Land M."/>
            <person name="Hauser L."/>
            <person name="Chang Y.J."/>
            <person name="Jeffries C.D."/>
            <person name="Bristow J."/>
            <person name="Eisen J.A."/>
            <person name="Markowitz V."/>
            <person name="Hugenholtz P."/>
            <person name="Kyrpides N.C."/>
            <person name="Klenk H.P."/>
        </authorList>
    </citation>
    <scope>NUCLEOTIDE SEQUENCE [LARGE SCALE GENOMIC DNA]</scope>
    <source>
        <strain evidence="2">DSM 44728 / CIP 108903 / NRRL B-16338 / NBRC 102104 / LLR-40K-21</strain>
    </source>
</reference>
<organism evidence="1 2">
    <name type="scientific">Stackebrandtia nassauensis (strain DSM 44728 / CIP 108903 / NRRL B-16338 / NBRC 102104 / LLR-40K-21)</name>
    <dbReference type="NCBI Taxonomy" id="446470"/>
    <lineage>
        <taxon>Bacteria</taxon>
        <taxon>Bacillati</taxon>
        <taxon>Actinomycetota</taxon>
        <taxon>Actinomycetes</taxon>
        <taxon>Glycomycetales</taxon>
        <taxon>Glycomycetaceae</taxon>
        <taxon>Stackebrandtia</taxon>
    </lineage>
</organism>
<dbReference type="AlphaFoldDB" id="D3PX98"/>
<dbReference type="EMBL" id="CP001778">
    <property type="protein sequence ID" value="ADD41361.1"/>
    <property type="molecule type" value="Genomic_DNA"/>
</dbReference>
<name>D3PX98_STANL</name>
<evidence type="ECO:0000313" key="2">
    <source>
        <dbReference type="Proteomes" id="UP000000844"/>
    </source>
</evidence>
<gene>
    <name evidence="1" type="ordered locus">Snas_1659</name>
</gene>
<dbReference type="HOGENOM" id="CLU_2977083_0_0_11"/>
<dbReference type="Proteomes" id="UP000000844">
    <property type="component" value="Chromosome"/>
</dbReference>
<dbReference type="STRING" id="446470.Snas_1659"/>
<sequence length="58" mass="6707">MSAAHEESDIRQYWDSMSVSEAECRTERRRRDALEALRADYLALETDAKYVFKAHGGN</sequence>
<keyword evidence="2" id="KW-1185">Reference proteome</keyword>
<protein>
    <submittedName>
        <fullName evidence="1">Uncharacterized protein</fullName>
    </submittedName>
</protein>
<evidence type="ECO:0000313" key="1">
    <source>
        <dbReference type="EMBL" id="ADD41361.1"/>
    </source>
</evidence>
<proteinExistence type="predicted"/>